<dbReference type="OrthoDB" id="72851at2759"/>
<name>M3AMS0_PSEFD</name>
<dbReference type="Proteomes" id="UP000016932">
    <property type="component" value="Unassembled WGS sequence"/>
</dbReference>
<dbReference type="VEuPathDB" id="FungiDB:MYCFIDRAFT_157228"/>
<dbReference type="GO" id="GO:0016020">
    <property type="term" value="C:membrane"/>
    <property type="evidence" value="ECO:0007669"/>
    <property type="project" value="UniProtKB-SubCell"/>
</dbReference>
<evidence type="ECO:0000313" key="10">
    <source>
        <dbReference type="Proteomes" id="UP000016932"/>
    </source>
</evidence>
<feature type="transmembrane region" description="Helical" evidence="7">
    <location>
        <begin position="12"/>
        <end position="35"/>
    </location>
</feature>
<dbReference type="GeneID" id="19331889"/>
<keyword evidence="5 7" id="KW-1133">Transmembrane helix</keyword>
<dbReference type="EMBL" id="KB446563">
    <property type="protein sequence ID" value="EME78423.1"/>
    <property type="molecule type" value="Genomic_DNA"/>
</dbReference>
<dbReference type="KEGG" id="pfj:MYCFIDRAFT_157228"/>
<dbReference type="AlphaFoldDB" id="M3AMS0"/>
<evidence type="ECO:0000256" key="4">
    <source>
        <dbReference type="ARBA" id="ARBA00022692"/>
    </source>
</evidence>
<dbReference type="Pfam" id="PF13632">
    <property type="entry name" value="Glyco_trans_2_3"/>
    <property type="match status" value="1"/>
</dbReference>
<reference evidence="9 10" key="1">
    <citation type="journal article" date="2012" name="PLoS Pathog.">
        <title>Diverse lifestyles and strategies of plant pathogenesis encoded in the genomes of eighteen Dothideomycetes fungi.</title>
        <authorList>
            <person name="Ohm R.A."/>
            <person name="Feau N."/>
            <person name="Henrissat B."/>
            <person name="Schoch C.L."/>
            <person name="Horwitz B.A."/>
            <person name="Barry K.W."/>
            <person name="Condon B.J."/>
            <person name="Copeland A.C."/>
            <person name="Dhillon B."/>
            <person name="Glaser F."/>
            <person name="Hesse C.N."/>
            <person name="Kosti I."/>
            <person name="LaButti K."/>
            <person name="Lindquist E.A."/>
            <person name="Lucas S."/>
            <person name="Salamov A.A."/>
            <person name="Bradshaw R.E."/>
            <person name="Ciuffetti L."/>
            <person name="Hamelin R.C."/>
            <person name="Kema G.H.J."/>
            <person name="Lawrence C."/>
            <person name="Scott J.A."/>
            <person name="Spatafora J.W."/>
            <person name="Turgeon B.G."/>
            <person name="de Wit P.J.G.M."/>
            <person name="Zhong S."/>
            <person name="Goodwin S.B."/>
            <person name="Grigoriev I.V."/>
        </authorList>
    </citation>
    <scope>NUCLEOTIDE SEQUENCE [LARGE SCALE GENOMIC DNA]</scope>
    <source>
        <strain evidence="9 10">CIRAD86</strain>
    </source>
</reference>
<dbReference type="HOGENOM" id="CLU_016061_0_1_1"/>
<feature type="transmembrane region" description="Helical" evidence="7">
    <location>
        <begin position="455"/>
        <end position="474"/>
    </location>
</feature>
<feature type="transmembrane region" description="Helical" evidence="7">
    <location>
        <begin position="64"/>
        <end position="85"/>
    </location>
</feature>
<feature type="transmembrane region" description="Helical" evidence="7">
    <location>
        <begin position="508"/>
        <end position="532"/>
    </location>
</feature>
<dbReference type="RefSeq" id="XP_007930808.1">
    <property type="nucleotide sequence ID" value="XM_007932617.1"/>
</dbReference>
<dbReference type="CDD" id="cd06421">
    <property type="entry name" value="CESA_CelA_like"/>
    <property type="match status" value="1"/>
</dbReference>
<dbReference type="InterPro" id="IPR001173">
    <property type="entry name" value="Glyco_trans_2-like"/>
</dbReference>
<dbReference type="PANTHER" id="PTHR43867">
    <property type="entry name" value="CELLULOSE SYNTHASE CATALYTIC SUBUNIT A [UDP-FORMING]"/>
    <property type="match status" value="1"/>
</dbReference>
<evidence type="ECO:0000256" key="1">
    <source>
        <dbReference type="ARBA" id="ARBA00004141"/>
    </source>
</evidence>
<dbReference type="GO" id="GO:0016757">
    <property type="term" value="F:glycosyltransferase activity"/>
    <property type="evidence" value="ECO:0007669"/>
    <property type="project" value="UniProtKB-KW"/>
</dbReference>
<dbReference type="SUPFAM" id="SSF53448">
    <property type="entry name" value="Nucleotide-diphospho-sugar transferases"/>
    <property type="match status" value="1"/>
</dbReference>
<dbReference type="Gene3D" id="3.90.550.10">
    <property type="entry name" value="Spore Coat Polysaccharide Biosynthesis Protein SpsA, Chain A"/>
    <property type="match status" value="1"/>
</dbReference>
<evidence type="ECO:0000256" key="5">
    <source>
        <dbReference type="ARBA" id="ARBA00022989"/>
    </source>
</evidence>
<evidence type="ECO:0000256" key="3">
    <source>
        <dbReference type="ARBA" id="ARBA00022679"/>
    </source>
</evidence>
<evidence type="ECO:0000313" key="9">
    <source>
        <dbReference type="EMBL" id="EME78423.1"/>
    </source>
</evidence>
<evidence type="ECO:0000256" key="7">
    <source>
        <dbReference type="SAM" id="Phobius"/>
    </source>
</evidence>
<dbReference type="PANTHER" id="PTHR43867:SF2">
    <property type="entry name" value="CELLULOSE SYNTHASE CATALYTIC SUBUNIT A [UDP-FORMING]"/>
    <property type="match status" value="1"/>
</dbReference>
<evidence type="ECO:0000256" key="2">
    <source>
        <dbReference type="ARBA" id="ARBA00022676"/>
    </source>
</evidence>
<proteinExistence type="predicted"/>
<keyword evidence="10" id="KW-1185">Reference proteome</keyword>
<dbReference type="eggNOG" id="ENOG502QVIM">
    <property type="taxonomic scope" value="Eukaryota"/>
</dbReference>
<keyword evidence="3 9" id="KW-0808">Transferase</keyword>
<gene>
    <name evidence="9" type="ORF">MYCFIDRAFT_157228</name>
</gene>
<feature type="transmembrane region" description="Helical" evidence="7">
    <location>
        <begin position="377"/>
        <end position="397"/>
    </location>
</feature>
<keyword evidence="6 7" id="KW-0472">Membrane</keyword>
<comment type="subcellular location">
    <subcellularLocation>
        <location evidence="1">Membrane</location>
        <topology evidence="1">Multi-pass membrane protein</topology>
    </subcellularLocation>
</comment>
<sequence length="641" mass="72297">MMDQGSRFRLLRGIWILVSPTALCSLISLLLYLAYRIKCIVSAYQNFAEDRTVVAQSDRRQSLAFAWLFLVFEVLAFLPSILSYLPRTLAIRRPKYPIPALTGSDVPAVDVLITCCNEDRAVIRNTILAACTIDYPCSRFRIFVCDDGAADDVREMVQELRISYPNLLYTSRANDARPYHKAGSLNHGLRYSRSTLGTIVSEHIAVLDADTIPEPQWLRAVIAPLVKDPRVALACPPQTFYNIPVNDPLTQTMSHLAGIAGVVDSSLGNADCQGPGYAIRRSAIEGIGGFPEESLAEDTCCSTSLLGAGWRTVFVHEILQYGEVPHSFRVHIQQRTRRFVGQVQIALLFKGRLSRPRGRHFTFLQRFAGLTFDVRQFVQVLLALNFVFIPFALWSGYPMVIWTVDDELRWIVRLVTIWSACHWLHQGLMGLVAGLANGRFEPRITSYGAELEQWMAPYVLWAFIQSFLLSHFLGGKTASFTPSRSTYLELKEREPARQRVRNALLNHLLFVHLLFVVTTILGVALVIIRALYDDTLPTLFPVQDLHSTSSKIVYLVARVGWPPLMWTKYLTSCMSPLLYIVFQPQRAGRETLTDRGPEAGAARPSQRARAVPTDGWVLWRYVRICVVIPYVGTLFILSFLL</sequence>
<protein>
    <submittedName>
        <fullName evidence="9">Glycosyltransferase family 2 protein</fullName>
    </submittedName>
</protein>
<accession>M3AMS0</accession>
<feature type="transmembrane region" description="Helical" evidence="7">
    <location>
        <begin position="621"/>
        <end position="640"/>
    </location>
</feature>
<dbReference type="InterPro" id="IPR029044">
    <property type="entry name" value="Nucleotide-diphossugar_trans"/>
</dbReference>
<evidence type="ECO:0000256" key="6">
    <source>
        <dbReference type="ARBA" id="ARBA00023136"/>
    </source>
</evidence>
<evidence type="ECO:0000259" key="8">
    <source>
        <dbReference type="Pfam" id="PF13632"/>
    </source>
</evidence>
<keyword evidence="4 7" id="KW-0812">Transmembrane</keyword>
<keyword evidence="2" id="KW-0328">Glycosyltransferase</keyword>
<feature type="domain" description="Glycosyltransferase 2-like" evidence="8">
    <location>
        <begin position="203"/>
        <end position="403"/>
    </location>
</feature>
<dbReference type="InterPro" id="IPR050321">
    <property type="entry name" value="Glycosyltr_2/OpgH_subfam"/>
</dbReference>
<organism evidence="9 10">
    <name type="scientific">Pseudocercospora fijiensis (strain CIRAD86)</name>
    <name type="common">Black leaf streak disease fungus</name>
    <name type="synonym">Mycosphaerella fijiensis</name>
    <dbReference type="NCBI Taxonomy" id="383855"/>
    <lineage>
        <taxon>Eukaryota</taxon>
        <taxon>Fungi</taxon>
        <taxon>Dikarya</taxon>
        <taxon>Ascomycota</taxon>
        <taxon>Pezizomycotina</taxon>
        <taxon>Dothideomycetes</taxon>
        <taxon>Dothideomycetidae</taxon>
        <taxon>Mycosphaerellales</taxon>
        <taxon>Mycosphaerellaceae</taxon>
        <taxon>Pseudocercospora</taxon>
    </lineage>
</organism>